<evidence type="ECO:0000259" key="5">
    <source>
        <dbReference type="PROSITE" id="PS51898"/>
    </source>
</evidence>
<evidence type="ECO:0000256" key="4">
    <source>
        <dbReference type="ARBA" id="ARBA00023172"/>
    </source>
</evidence>
<dbReference type="GO" id="GO:0015074">
    <property type="term" value="P:DNA integration"/>
    <property type="evidence" value="ECO:0007669"/>
    <property type="project" value="UniProtKB-KW"/>
</dbReference>
<dbReference type="CDD" id="cd00796">
    <property type="entry name" value="INT_Rci_Hp1_C"/>
    <property type="match status" value="1"/>
</dbReference>
<dbReference type="Gene3D" id="1.10.150.130">
    <property type="match status" value="1"/>
</dbReference>
<dbReference type="Pfam" id="PF13356">
    <property type="entry name" value="Arm-DNA-bind_3"/>
    <property type="match status" value="1"/>
</dbReference>
<dbReference type="GO" id="GO:0006310">
    <property type="term" value="P:DNA recombination"/>
    <property type="evidence" value="ECO:0007669"/>
    <property type="project" value="UniProtKB-KW"/>
</dbReference>
<dbReference type="InterPro" id="IPR011010">
    <property type="entry name" value="DNA_brk_join_enz"/>
</dbReference>
<evidence type="ECO:0000256" key="2">
    <source>
        <dbReference type="ARBA" id="ARBA00022908"/>
    </source>
</evidence>
<dbReference type="RefSeq" id="WP_151504270.1">
    <property type="nucleotide sequence ID" value="NZ_VXLD01000002.1"/>
</dbReference>
<gene>
    <name evidence="6" type="ORF">F4W09_05705</name>
</gene>
<dbReference type="InterPro" id="IPR025166">
    <property type="entry name" value="Integrase_DNA_bind_dom"/>
</dbReference>
<accession>A0A5N4WPR6</accession>
<dbReference type="Proteomes" id="UP000325788">
    <property type="component" value="Unassembled WGS sequence"/>
</dbReference>
<dbReference type="GO" id="GO:0003677">
    <property type="term" value="F:DNA binding"/>
    <property type="evidence" value="ECO:0007669"/>
    <property type="project" value="UniProtKB-KW"/>
</dbReference>
<dbReference type="AlphaFoldDB" id="A0A5N4WPR6"/>
<keyword evidence="3" id="KW-0238">DNA-binding</keyword>
<dbReference type="SUPFAM" id="SSF56349">
    <property type="entry name" value="DNA breaking-rejoining enzymes"/>
    <property type="match status" value="1"/>
</dbReference>
<dbReference type="InterPro" id="IPR038488">
    <property type="entry name" value="Integrase_DNA-bd_sf"/>
</dbReference>
<comment type="caution">
    <text evidence="6">The sequence shown here is derived from an EMBL/GenBank/DDBJ whole genome shotgun (WGS) entry which is preliminary data.</text>
</comment>
<sequence>MGNLTDLRIRKIKPTDKNAKYSDAGGLYLMVTPKGSYYWRYKYRFEKKEYVLALGVYPDVSLADARLKHLEAKKLLAIGINPSADKQAKKQEKKQEQPFSMVVQSFLENEAIKHKGYKWEMLRLNKIMRDFPELANKPINLINKSDLISFRNKRCLEVQGTSVKREMQLLGSVFRYAIRELLIIEHSPLTNVDKPKENPHREMRISQDDVDTLLEAFQYSTDTPLFLKKHQTAWAFLFALETSMRLSEITGMRWEHVADDYVLLPSTKNGSSRKVPLNRNALALLDKAKGLDGESVLTISSDSLSTTFRKYRDTTPLKHINFHDTRHEACTKFAQMMPIQDLAKVTGHKDMAMLMRYYNPTASELAQRMNEKLN</sequence>
<keyword evidence="4" id="KW-0233">DNA recombination</keyword>
<dbReference type="InterPro" id="IPR050808">
    <property type="entry name" value="Phage_Integrase"/>
</dbReference>
<dbReference type="InterPro" id="IPR010998">
    <property type="entry name" value="Integrase_recombinase_N"/>
</dbReference>
<dbReference type="PANTHER" id="PTHR30629">
    <property type="entry name" value="PROPHAGE INTEGRASE"/>
    <property type="match status" value="1"/>
</dbReference>
<evidence type="ECO:0000313" key="6">
    <source>
        <dbReference type="EMBL" id="KAB1858220.1"/>
    </source>
</evidence>
<feature type="domain" description="Tyr recombinase" evidence="5">
    <location>
        <begin position="200"/>
        <end position="374"/>
    </location>
</feature>
<dbReference type="EMBL" id="VXLD01000002">
    <property type="protein sequence ID" value="KAB1858220.1"/>
    <property type="molecule type" value="Genomic_DNA"/>
</dbReference>
<dbReference type="Gene3D" id="1.10.443.10">
    <property type="entry name" value="Intergrase catalytic core"/>
    <property type="match status" value="1"/>
</dbReference>
<reference evidence="6 7" key="1">
    <citation type="submission" date="2019-09" db="EMBL/GenBank/DDBJ databases">
        <title>Draft genome sequence of Acinetobacter tandoii W4-4-4 isolated from environmental water sample.</title>
        <authorList>
            <person name="Wee S.K."/>
            <person name="Yan B."/>
            <person name="Mustaffa S.B."/>
            <person name="Yap E.P.H."/>
        </authorList>
    </citation>
    <scope>NUCLEOTIDE SEQUENCE [LARGE SCALE GENOMIC DNA]</scope>
    <source>
        <strain evidence="6 7">W4-4-4</strain>
    </source>
</reference>
<dbReference type="InterPro" id="IPR002104">
    <property type="entry name" value="Integrase_catalytic"/>
</dbReference>
<dbReference type="Gene3D" id="3.30.160.390">
    <property type="entry name" value="Integrase, DNA-binding domain"/>
    <property type="match status" value="1"/>
</dbReference>
<proteinExistence type="inferred from homology"/>
<keyword evidence="2" id="KW-0229">DNA integration</keyword>
<evidence type="ECO:0000256" key="1">
    <source>
        <dbReference type="ARBA" id="ARBA00008857"/>
    </source>
</evidence>
<dbReference type="Pfam" id="PF00589">
    <property type="entry name" value="Phage_integrase"/>
    <property type="match status" value="1"/>
</dbReference>
<comment type="similarity">
    <text evidence="1">Belongs to the 'phage' integrase family.</text>
</comment>
<evidence type="ECO:0000313" key="7">
    <source>
        <dbReference type="Proteomes" id="UP000325788"/>
    </source>
</evidence>
<name>A0A5N4WPR6_9GAMM</name>
<dbReference type="PROSITE" id="PS51898">
    <property type="entry name" value="TYR_RECOMBINASE"/>
    <property type="match status" value="1"/>
</dbReference>
<dbReference type="PANTHER" id="PTHR30629:SF2">
    <property type="entry name" value="PROPHAGE INTEGRASE INTS-RELATED"/>
    <property type="match status" value="1"/>
</dbReference>
<organism evidence="6 7">
    <name type="scientific">Acinetobacter tandoii</name>
    <dbReference type="NCBI Taxonomy" id="202954"/>
    <lineage>
        <taxon>Bacteria</taxon>
        <taxon>Pseudomonadati</taxon>
        <taxon>Pseudomonadota</taxon>
        <taxon>Gammaproteobacteria</taxon>
        <taxon>Moraxellales</taxon>
        <taxon>Moraxellaceae</taxon>
        <taxon>Acinetobacter</taxon>
    </lineage>
</organism>
<protein>
    <submittedName>
        <fullName evidence="6">Site-specific integrase</fullName>
    </submittedName>
</protein>
<evidence type="ECO:0000256" key="3">
    <source>
        <dbReference type="ARBA" id="ARBA00023125"/>
    </source>
</evidence>
<dbReference type="InterPro" id="IPR013762">
    <property type="entry name" value="Integrase-like_cat_sf"/>
</dbReference>